<evidence type="ECO:0000313" key="11">
    <source>
        <dbReference type="EMBL" id="RWA12334.1"/>
    </source>
</evidence>
<sequence>MTTADPLIYYPQYCFHLSPTINKWCPLRASDIAGLGSRPGFEDIDVFFYLNHPIQWVRIMGVVVAIDHYYGHRVYTVDDSTGQCIECTLAVPNANNEKINHGDSRQVQTTKPSIVPANTTASTVPPPLDIDVGMVLDVKGSVKVFRGQRQIKIQKVTQVPSTNQEVGFWDKARDFRRDVLSQPWILKDKEVRRCRKLQQVEAPGLEEKRAKKRRREHAERPVEGRGCGSEGIHAPEGRPRSQNSIGGTSVKAMRAQRTAKTEVLKSRVGVGDKYDALGL</sequence>
<dbReference type="GO" id="GO:0005634">
    <property type="term" value="C:nucleus"/>
    <property type="evidence" value="ECO:0007669"/>
    <property type="project" value="UniProtKB-SubCell"/>
</dbReference>
<keyword evidence="7" id="KW-0539">Nucleus</keyword>
<keyword evidence="4" id="KW-0158">Chromosome</keyword>
<dbReference type="GO" id="GO:0003677">
    <property type="term" value="F:DNA binding"/>
    <property type="evidence" value="ECO:0007669"/>
    <property type="project" value="UniProtKB-KW"/>
</dbReference>
<evidence type="ECO:0000256" key="8">
    <source>
        <dbReference type="ARBA" id="ARBA00030039"/>
    </source>
</evidence>
<dbReference type="EMBL" id="RYZI01000054">
    <property type="protein sequence ID" value="RWA12334.1"/>
    <property type="molecule type" value="Genomic_DNA"/>
</dbReference>
<dbReference type="Pfam" id="PF10451">
    <property type="entry name" value="Stn1"/>
    <property type="match status" value="1"/>
</dbReference>
<evidence type="ECO:0000313" key="12">
    <source>
        <dbReference type="Proteomes" id="UP000286045"/>
    </source>
</evidence>
<keyword evidence="5" id="KW-0779">Telomere</keyword>
<comment type="caution">
    <text evidence="11">The sequence shown here is derived from an EMBL/GenBank/DDBJ whole genome shotgun (WGS) entry which is preliminary data.</text>
</comment>
<dbReference type="STRING" id="363999.A0A439DD39"/>
<dbReference type="GO" id="GO:0000781">
    <property type="term" value="C:chromosome, telomeric region"/>
    <property type="evidence" value="ECO:0007669"/>
    <property type="project" value="UniProtKB-SubCell"/>
</dbReference>
<evidence type="ECO:0000259" key="10">
    <source>
        <dbReference type="Pfam" id="PF10451"/>
    </source>
</evidence>
<dbReference type="Proteomes" id="UP000286045">
    <property type="component" value="Unassembled WGS sequence"/>
</dbReference>
<dbReference type="InterPro" id="IPR012340">
    <property type="entry name" value="NA-bd_OB-fold"/>
</dbReference>
<keyword evidence="6" id="KW-0238">DNA-binding</keyword>
<protein>
    <recommendedName>
        <fullName evidence="3">CST complex subunit STN1</fullName>
    </recommendedName>
    <alternativeName>
        <fullName evidence="8">Suppressor of cdc thirteen homolog</fullName>
    </alternativeName>
</protein>
<evidence type="ECO:0000256" key="7">
    <source>
        <dbReference type="ARBA" id="ARBA00023242"/>
    </source>
</evidence>
<organism evidence="11 12">
    <name type="scientific">Xylaria grammica</name>
    <dbReference type="NCBI Taxonomy" id="363999"/>
    <lineage>
        <taxon>Eukaryota</taxon>
        <taxon>Fungi</taxon>
        <taxon>Dikarya</taxon>
        <taxon>Ascomycota</taxon>
        <taxon>Pezizomycotina</taxon>
        <taxon>Sordariomycetes</taxon>
        <taxon>Xylariomycetidae</taxon>
        <taxon>Xylariales</taxon>
        <taxon>Xylariaceae</taxon>
        <taxon>Xylaria</taxon>
    </lineage>
</organism>
<proteinExistence type="predicted"/>
<comment type="subcellular location">
    <subcellularLocation>
        <location evidence="2">Chromosome</location>
        <location evidence="2">Telomere</location>
    </subcellularLocation>
    <subcellularLocation>
        <location evidence="1">Nucleus</location>
    </subcellularLocation>
</comment>
<evidence type="ECO:0000256" key="3">
    <source>
        <dbReference type="ARBA" id="ARBA00017411"/>
    </source>
</evidence>
<dbReference type="AlphaFoldDB" id="A0A439DD39"/>
<dbReference type="PANTHER" id="PTHR13989">
    <property type="entry name" value="REPLICATION PROTEIN A-RELATED"/>
    <property type="match status" value="1"/>
</dbReference>
<feature type="domain" description="CST complex subunit Stn1 N-terminal" evidence="10">
    <location>
        <begin position="45"/>
        <end position="99"/>
    </location>
</feature>
<feature type="region of interest" description="Disordered" evidence="9">
    <location>
        <begin position="205"/>
        <end position="265"/>
    </location>
</feature>
<dbReference type="InterPro" id="IPR040260">
    <property type="entry name" value="RFA2-like"/>
</dbReference>
<dbReference type="PANTHER" id="PTHR13989:SF33">
    <property type="entry name" value="CST COMPLEX SUBUNIT STN1"/>
    <property type="match status" value="1"/>
</dbReference>
<evidence type="ECO:0000256" key="6">
    <source>
        <dbReference type="ARBA" id="ARBA00023125"/>
    </source>
</evidence>
<evidence type="ECO:0000256" key="4">
    <source>
        <dbReference type="ARBA" id="ARBA00022454"/>
    </source>
</evidence>
<gene>
    <name evidence="11" type="ORF">EKO27_g2786</name>
</gene>
<name>A0A439DD39_9PEZI</name>
<accession>A0A439DD39</accession>
<reference evidence="11 12" key="1">
    <citation type="submission" date="2018-12" db="EMBL/GenBank/DDBJ databases">
        <title>Draft genome sequence of Xylaria grammica IHI A82.</title>
        <authorList>
            <person name="Buettner E."/>
            <person name="Kellner H."/>
        </authorList>
    </citation>
    <scope>NUCLEOTIDE SEQUENCE [LARGE SCALE GENOMIC DNA]</scope>
    <source>
        <strain evidence="11 12">IHI A82</strain>
    </source>
</reference>
<evidence type="ECO:0000256" key="5">
    <source>
        <dbReference type="ARBA" id="ARBA00022895"/>
    </source>
</evidence>
<evidence type="ECO:0000256" key="1">
    <source>
        <dbReference type="ARBA" id="ARBA00004123"/>
    </source>
</evidence>
<evidence type="ECO:0000256" key="9">
    <source>
        <dbReference type="SAM" id="MobiDB-lite"/>
    </source>
</evidence>
<dbReference type="Gene3D" id="2.40.50.140">
    <property type="entry name" value="Nucleic acid-binding proteins"/>
    <property type="match status" value="1"/>
</dbReference>
<evidence type="ECO:0000256" key="2">
    <source>
        <dbReference type="ARBA" id="ARBA00004574"/>
    </source>
</evidence>
<dbReference type="SUPFAM" id="SSF50249">
    <property type="entry name" value="Nucleic acid-binding proteins"/>
    <property type="match status" value="1"/>
</dbReference>
<keyword evidence="12" id="KW-1185">Reference proteome</keyword>
<dbReference type="InterPro" id="IPR018856">
    <property type="entry name" value="Stn1_N"/>
</dbReference>